<dbReference type="InterPro" id="IPR056104">
    <property type="entry name" value="DUF7687"/>
</dbReference>
<protein>
    <recommendedName>
        <fullName evidence="1">DUF7687 domain-containing protein</fullName>
    </recommendedName>
</protein>
<feature type="domain" description="DUF7687" evidence="1">
    <location>
        <begin position="1"/>
        <end position="185"/>
    </location>
</feature>
<organism evidence="2 3">
    <name type="scientific">Flavobacterium supellecticarium</name>
    <dbReference type="NCBI Taxonomy" id="2565924"/>
    <lineage>
        <taxon>Bacteria</taxon>
        <taxon>Pseudomonadati</taxon>
        <taxon>Bacteroidota</taxon>
        <taxon>Flavobacteriia</taxon>
        <taxon>Flavobacteriales</taxon>
        <taxon>Flavobacteriaceae</taxon>
        <taxon>Flavobacterium</taxon>
    </lineage>
</organism>
<dbReference type="EMBL" id="SSNZ01000003">
    <property type="protein sequence ID" value="THF50646.1"/>
    <property type="molecule type" value="Genomic_DNA"/>
</dbReference>
<dbReference type="Proteomes" id="UP000307507">
    <property type="component" value="Unassembled WGS sequence"/>
</dbReference>
<proteinExistence type="predicted"/>
<evidence type="ECO:0000313" key="2">
    <source>
        <dbReference type="EMBL" id="THF50646.1"/>
    </source>
</evidence>
<keyword evidence="3" id="KW-1185">Reference proteome</keyword>
<dbReference type="Pfam" id="PF24736">
    <property type="entry name" value="DUF7687"/>
    <property type="match status" value="1"/>
</dbReference>
<dbReference type="AlphaFoldDB" id="A0A4S3ZXU2"/>
<sequence>MNRNEAEELFYSLKKELNSDCPLPLNKQKKEKKDYAYLKGIVNMLICKYKGEYSCDFAPKELTVITEDNFPVRVLPRRANGVFPSVTNPRAIWEIKEYYYTTTFGSRVSDSVYAAQLDGWELSEAQSQTGKSIKNYLIIDDYYTWWMKGKSYLCRLIDLMHIGLVDEVIFGREVVTRIPELVEEWKKDIESNRNSK</sequence>
<evidence type="ECO:0000259" key="1">
    <source>
        <dbReference type="Pfam" id="PF24736"/>
    </source>
</evidence>
<comment type="caution">
    <text evidence="2">The sequence shown here is derived from an EMBL/GenBank/DDBJ whole genome shotgun (WGS) entry which is preliminary data.</text>
</comment>
<evidence type="ECO:0000313" key="3">
    <source>
        <dbReference type="Proteomes" id="UP000307507"/>
    </source>
</evidence>
<dbReference type="OrthoDB" id="5187954at2"/>
<gene>
    <name evidence="2" type="ORF">E6C50_10445</name>
</gene>
<name>A0A4S3ZXU2_9FLAO</name>
<reference evidence="2 3" key="1">
    <citation type="submission" date="2019-04" db="EMBL/GenBank/DDBJ databases">
        <title>Flavobacterium sp. nov. isolated from construction timber.</title>
        <authorList>
            <person name="Lin S.-Y."/>
            <person name="Chang C.-T."/>
            <person name="Young C.-C."/>
        </authorList>
    </citation>
    <scope>NUCLEOTIDE SEQUENCE [LARGE SCALE GENOMIC DNA]</scope>
    <source>
        <strain evidence="2 3">CC-CTC003</strain>
    </source>
</reference>
<accession>A0A4S3ZXU2</accession>